<keyword evidence="2" id="KW-1185">Reference proteome</keyword>
<dbReference type="AlphaFoldDB" id="Q54UV6"/>
<protein>
    <submittedName>
        <fullName evidence="1">Uncharacterized protein</fullName>
    </submittedName>
</protein>
<dbReference type="Proteomes" id="UP000002195">
    <property type="component" value="Unassembled WGS sequence"/>
</dbReference>
<dbReference type="HOGENOM" id="CLU_2404150_0_0_1"/>
<dbReference type="KEGG" id="ddi:DDB_G0280789"/>
<sequence>MQLQQQQLNNQRLKIIGDYCRLVDKKEILDFYFQNYRDECLLFNDQNQNWKNIQLGLIKHYEYLMGSIGKRCELAFLLFSLFNTTTNTISNFI</sequence>
<dbReference type="EMBL" id="AAFI02000038">
    <property type="protein sequence ID" value="EAL67052.1"/>
    <property type="molecule type" value="Genomic_DNA"/>
</dbReference>
<name>Q54UV6_DICDI</name>
<dbReference type="InParanoid" id="Q54UV6"/>
<dbReference type="PaxDb" id="44689-DDB0204734"/>
<gene>
    <name evidence="1" type="ORF">DDB_G0280789</name>
</gene>
<evidence type="ECO:0000313" key="1">
    <source>
        <dbReference type="EMBL" id="EAL67052.1"/>
    </source>
</evidence>
<reference evidence="1 2" key="1">
    <citation type="journal article" date="2005" name="Nature">
        <title>The genome of the social amoeba Dictyostelium discoideum.</title>
        <authorList>
            <consortium name="The Dictyostelium discoideum Sequencing Consortium"/>
            <person name="Eichinger L."/>
            <person name="Pachebat J.A."/>
            <person name="Glockner G."/>
            <person name="Rajandream M.A."/>
            <person name="Sucgang R."/>
            <person name="Berriman M."/>
            <person name="Song J."/>
            <person name="Olsen R."/>
            <person name="Szafranski K."/>
            <person name="Xu Q."/>
            <person name="Tunggal B."/>
            <person name="Kummerfeld S."/>
            <person name="Madera M."/>
            <person name="Konfortov B.A."/>
            <person name="Rivero F."/>
            <person name="Bankier A.T."/>
            <person name="Lehmann R."/>
            <person name="Hamlin N."/>
            <person name="Davies R."/>
            <person name="Gaudet P."/>
            <person name="Fey P."/>
            <person name="Pilcher K."/>
            <person name="Chen G."/>
            <person name="Saunders D."/>
            <person name="Sodergren E."/>
            <person name="Davis P."/>
            <person name="Kerhornou A."/>
            <person name="Nie X."/>
            <person name="Hall N."/>
            <person name="Anjard C."/>
            <person name="Hemphill L."/>
            <person name="Bason N."/>
            <person name="Farbrother P."/>
            <person name="Desany B."/>
            <person name="Just E."/>
            <person name="Morio T."/>
            <person name="Rost R."/>
            <person name="Churcher C."/>
            <person name="Cooper J."/>
            <person name="Haydock S."/>
            <person name="van Driessche N."/>
            <person name="Cronin A."/>
            <person name="Goodhead I."/>
            <person name="Muzny D."/>
            <person name="Mourier T."/>
            <person name="Pain A."/>
            <person name="Lu M."/>
            <person name="Harper D."/>
            <person name="Lindsay R."/>
            <person name="Hauser H."/>
            <person name="James K."/>
            <person name="Quiles M."/>
            <person name="Madan Babu M."/>
            <person name="Saito T."/>
            <person name="Buchrieser C."/>
            <person name="Wardroper A."/>
            <person name="Felder M."/>
            <person name="Thangavelu M."/>
            <person name="Johnson D."/>
            <person name="Knights A."/>
            <person name="Loulseged H."/>
            <person name="Mungall K."/>
            <person name="Oliver K."/>
            <person name="Price C."/>
            <person name="Quail M.A."/>
            <person name="Urushihara H."/>
            <person name="Hernandez J."/>
            <person name="Rabbinowitsch E."/>
            <person name="Steffen D."/>
            <person name="Sanders M."/>
            <person name="Ma J."/>
            <person name="Kohara Y."/>
            <person name="Sharp S."/>
            <person name="Simmonds M."/>
            <person name="Spiegler S."/>
            <person name="Tivey A."/>
            <person name="Sugano S."/>
            <person name="White B."/>
            <person name="Walker D."/>
            <person name="Woodward J."/>
            <person name="Winckler T."/>
            <person name="Tanaka Y."/>
            <person name="Shaulsky G."/>
            <person name="Schleicher M."/>
            <person name="Weinstock G."/>
            <person name="Rosenthal A."/>
            <person name="Cox E.C."/>
            <person name="Chisholm R.L."/>
            <person name="Gibbs R."/>
            <person name="Loomis W.F."/>
            <person name="Platzer M."/>
            <person name="Kay R.R."/>
            <person name="Williams J."/>
            <person name="Dear P.H."/>
            <person name="Noegel A.A."/>
            <person name="Barrell B."/>
            <person name="Kuspa A."/>
        </authorList>
    </citation>
    <scope>NUCLEOTIDE SEQUENCE [LARGE SCALE GENOMIC DNA]</scope>
    <source>
        <strain evidence="1 2">AX4</strain>
    </source>
</reference>
<dbReference type="GeneID" id="8622733"/>
<dbReference type="VEuPathDB" id="AmoebaDB:DDB_G0280789"/>
<evidence type="ECO:0000313" key="2">
    <source>
        <dbReference type="Proteomes" id="UP000002195"/>
    </source>
</evidence>
<organism evidence="1 2">
    <name type="scientific">Dictyostelium discoideum</name>
    <name type="common">Social amoeba</name>
    <dbReference type="NCBI Taxonomy" id="44689"/>
    <lineage>
        <taxon>Eukaryota</taxon>
        <taxon>Amoebozoa</taxon>
        <taxon>Evosea</taxon>
        <taxon>Eumycetozoa</taxon>
        <taxon>Dictyostelia</taxon>
        <taxon>Dictyosteliales</taxon>
        <taxon>Dictyosteliaceae</taxon>
        <taxon>Dictyostelium</taxon>
    </lineage>
</organism>
<proteinExistence type="predicted"/>
<dbReference type="RefSeq" id="XP_641031.1">
    <property type="nucleotide sequence ID" value="XM_635939.1"/>
</dbReference>
<comment type="caution">
    <text evidence="1">The sequence shown here is derived from an EMBL/GenBank/DDBJ whole genome shotgun (WGS) entry which is preliminary data.</text>
</comment>
<accession>Q54UV6</accession>